<dbReference type="SUPFAM" id="SSF51735">
    <property type="entry name" value="NAD(P)-binding Rossmann-fold domains"/>
    <property type="match status" value="1"/>
</dbReference>
<dbReference type="OrthoDB" id="9807212at2"/>
<reference evidence="2 3" key="1">
    <citation type="submission" date="2018-06" db="EMBL/GenBank/DDBJ databases">
        <authorList>
            <consortium name="Pathogen Informatics"/>
            <person name="Doyle S."/>
        </authorList>
    </citation>
    <scope>NUCLEOTIDE SEQUENCE [LARGE SCALE GENOMIC DNA]</scope>
    <source>
        <strain evidence="3">ATCC 11859 / DSM 33 / NCIB 8841 / NCTC 4822</strain>
    </source>
</reference>
<feature type="domain" description="Thioester reductase (TE)" evidence="1">
    <location>
        <begin position="7"/>
        <end position="240"/>
    </location>
</feature>
<dbReference type="EMBL" id="UGYZ01000002">
    <property type="protein sequence ID" value="SUJ00203.1"/>
    <property type="molecule type" value="Genomic_DNA"/>
</dbReference>
<name>A0A380BET1_SPOPA</name>
<dbReference type="InterPro" id="IPR036291">
    <property type="entry name" value="NAD(P)-bd_dom_sf"/>
</dbReference>
<dbReference type="Gene3D" id="3.40.50.720">
    <property type="entry name" value="NAD(P)-binding Rossmann-like Domain"/>
    <property type="match status" value="1"/>
</dbReference>
<dbReference type="Pfam" id="PF07993">
    <property type="entry name" value="NAD_binding_4"/>
    <property type="match status" value="1"/>
</dbReference>
<organism evidence="2 3">
    <name type="scientific">Sporosarcina pasteurii</name>
    <name type="common">Bacillus pasteurii</name>
    <dbReference type="NCBI Taxonomy" id="1474"/>
    <lineage>
        <taxon>Bacteria</taxon>
        <taxon>Bacillati</taxon>
        <taxon>Bacillota</taxon>
        <taxon>Bacilli</taxon>
        <taxon>Bacillales</taxon>
        <taxon>Caryophanaceae</taxon>
        <taxon>Sporosarcina</taxon>
    </lineage>
</organism>
<dbReference type="InterPro" id="IPR013120">
    <property type="entry name" value="FAR_NAD-bd"/>
</dbReference>
<evidence type="ECO:0000313" key="2">
    <source>
        <dbReference type="EMBL" id="SUJ00203.1"/>
    </source>
</evidence>
<protein>
    <submittedName>
        <fullName evidence="2">Short chain dehydrogenase</fullName>
    </submittedName>
</protein>
<dbReference type="PANTHER" id="PTHR11011">
    <property type="entry name" value="MALE STERILITY PROTEIN 2-RELATED"/>
    <property type="match status" value="1"/>
</dbReference>
<proteinExistence type="predicted"/>
<dbReference type="InterPro" id="IPR026055">
    <property type="entry name" value="FAR"/>
</dbReference>
<dbReference type="RefSeq" id="WP_115360301.1">
    <property type="nucleotide sequence ID" value="NZ_CP038012.1"/>
</dbReference>
<dbReference type="Proteomes" id="UP000254519">
    <property type="component" value="Unassembled WGS sequence"/>
</dbReference>
<sequence length="362" mass="41288">MRIHFFTGFPGFIASELIKELLRQEEVVKIYLLVQEEQVLLAKSKIKSIMKEVQIYVPFELIEGDISKPNLNIKQSIVHRLNTEHLTVWHLAAIYDLAVKAEIAWKVNVDGTKNVNEFIQNHPSIERYLYFSTAYVAGKREGVLLETELIRPIAFKNHYEETKFEAELLVESLKAHIPLTVIRPGIVRGHSVTGETIKFDGPYFFMNMIDRLKWLPLIPYVGKTEACINVVPIDYIINATVYLSKIHEALGKTIHLTDPAPHLIEDVYRAMVFELTGKKPKGRVPRILAEKGLSSTKLQQKLGVEVETIDYLTWNATFDTTIAQQLLAPSGIECADFIQSIPTMTAFYNKNKGNPEFHIKIN</sequence>
<dbReference type="AlphaFoldDB" id="A0A380BET1"/>
<accession>A0A380BET1</accession>
<dbReference type="GO" id="GO:0035336">
    <property type="term" value="P:long-chain fatty-acyl-CoA metabolic process"/>
    <property type="evidence" value="ECO:0007669"/>
    <property type="project" value="TreeGrafter"/>
</dbReference>
<keyword evidence="3" id="KW-1185">Reference proteome</keyword>
<gene>
    <name evidence="2" type="ORF">NCTC4822_00870</name>
</gene>
<evidence type="ECO:0000313" key="3">
    <source>
        <dbReference type="Proteomes" id="UP000254519"/>
    </source>
</evidence>
<dbReference type="CDD" id="cd05263">
    <property type="entry name" value="MupV_like_SDR_e"/>
    <property type="match status" value="1"/>
</dbReference>
<dbReference type="PANTHER" id="PTHR11011:SF45">
    <property type="entry name" value="FATTY ACYL-COA REDUCTASE CG8306-RELATED"/>
    <property type="match status" value="1"/>
</dbReference>
<evidence type="ECO:0000259" key="1">
    <source>
        <dbReference type="Pfam" id="PF07993"/>
    </source>
</evidence>
<dbReference type="GO" id="GO:0080019">
    <property type="term" value="F:alcohol-forming very long-chain fatty acyl-CoA reductase activity"/>
    <property type="evidence" value="ECO:0007669"/>
    <property type="project" value="InterPro"/>
</dbReference>